<dbReference type="InterPro" id="IPR057736">
    <property type="entry name" value="SAF_PseI/NeuA/NeuB"/>
</dbReference>
<dbReference type="RefSeq" id="WP_171608519.1">
    <property type="nucleotide sequence ID" value="NZ_WHPF01000009.1"/>
</dbReference>
<sequence>MTHPYIEIAGRKIGYDYAPLVIAEIGINHEGSLQTAKEMVDAAERAGAEMIKHQTHIVEDEMSSAAKKVIPGNADISIYEIMRRCALTETEELELKNYTEAKGMIFISTPFSRAAANRLHGWDVPAYKIGSGECNNYPLLQHIASFGKPVILSTGMNTMDSIAKAVAIFEAQKLPYAILHTTNLYPTPNHLVRLGAITALQQAFPQAVVGLSDHTLTNHACFGAVALGASILERHFTDSMDRPGPDIVCSMDIKACHELIEGSRIIAAQRGGVKGPAAEEQVTIDFAFASVCSIKQIAKGEQFTTENIWVKRPGKGGIAAEYYTGILGKKAARDIAHDEQLQHEDIL</sequence>
<dbReference type="Gene3D" id="3.90.1210.10">
    <property type="entry name" value="Antifreeze-like/N-acetylneuraminic acid synthase C-terminal domain"/>
    <property type="match status" value="1"/>
</dbReference>
<dbReference type="Gene3D" id="3.20.20.70">
    <property type="entry name" value="Aldolase class I"/>
    <property type="match status" value="1"/>
</dbReference>
<dbReference type="PROSITE" id="PS50844">
    <property type="entry name" value="AFP_LIKE"/>
    <property type="match status" value="1"/>
</dbReference>
<dbReference type="PANTHER" id="PTHR42966">
    <property type="entry name" value="N-ACETYLNEURAMINATE SYNTHASE"/>
    <property type="match status" value="1"/>
</dbReference>
<accession>A0A8J8FES8</accession>
<keyword evidence="3" id="KW-1185">Reference proteome</keyword>
<dbReference type="PANTHER" id="PTHR42966:SF1">
    <property type="entry name" value="SIALIC ACID SYNTHASE"/>
    <property type="match status" value="1"/>
</dbReference>
<dbReference type="SUPFAM" id="SSF51269">
    <property type="entry name" value="AFP III-like domain"/>
    <property type="match status" value="1"/>
</dbReference>
<dbReference type="EMBL" id="WHPF01000009">
    <property type="protein sequence ID" value="NNV56578.1"/>
    <property type="molecule type" value="Genomic_DNA"/>
</dbReference>
<dbReference type="Pfam" id="PF03102">
    <property type="entry name" value="NeuB"/>
    <property type="match status" value="1"/>
</dbReference>
<protein>
    <submittedName>
        <fullName evidence="2">Polyhydroxyalkanoate biosynthesis repressor PhaR</fullName>
    </submittedName>
</protein>
<dbReference type="InterPro" id="IPR013974">
    <property type="entry name" value="SAF"/>
</dbReference>
<reference evidence="2" key="1">
    <citation type="submission" date="2019-10" db="EMBL/GenBank/DDBJ databases">
        <title>Draft genome sequence of Panacibacter sp. KCS-6.</title>
        <authorList>
            <person name="Yim K.J."/>
        </authorList>
    </citation>
    <scope>NUCLEOTIDE SEQUENCE</scope>
    <source>
        <strain evidence="2">KCS-6</strain>
    </source>
</reference>
<dbReference type="InterPro" id="IPR036732">
    <property type="entry name" value="AFP_Neu5c_C_sf"/>
</dbReference>
<dbReference type="GO" id="GO:0047444">
    <property type="term" value="F:N-acylneuraminate-9-phosphate synthase activity"/>
    <property type="evidence" value="ECO:0007669"/>
    <property type="project" value="TreeGrafter"/>
</dbReference>
<gene>
    <name evidence="2" type="ORF">GD597_13985</name>
</gene>
<dbReference type="SMART" id="SM00858">
    <property type="entry name" value="SAF"/>
    <property type="match status" value="1"/>
</dbReference>
<dbReference type="InterPro" id="IPR051690">
    <property type="entry name" value="PseI-like"/>
</dbReference>
<dbReference type="AlphaFoldDB" id="A0A8J8FES8"/>
<comment type="caution">
    <text evidence="2">The sequence shown here is derived from an EMBL/GenBank/DDBJ whole genome shotgun (WGS) entry which is preliminary data.</text>
</comment>
<evidence type="ECO:0000313" key="2">
    <source>
        <dbReference type="EMBL" id="NNV56578.1"/>
    </source>
</evidence>
<dbReference type="GO" id="GO:0016051">
    <property type="term" value="P:carbohydrate biosynthetic process"/>
    <property type="evidence" value="ECO:0007669"/>
    <property type="project" value="InterPro"/>
</dbReference>
<dbReference type="Pfam" id="PF08666">
    <property type="entry name" value="SAF"/>
    <property type="match status" value="1"/>
</dbReference>
<dbReference type="CDD" id="cd11615">
    <property type="entry name" value="SAF_NeuB_like"/>
    <property type="match status" value="1"/>
</dbReference>
<proteinExistence type="predicted"/>
<evidence type="ECO:0000259" key="1">
    <source>
        <dbReference type="PROSITE" id="PS50844"/>
    </source>
</evidence>
<organism evidence="2 3">
    <name type="scientific">Limnovirga soli</name>
    <dbReference type="NCBI Taxonomy" id="2656915"/>
    <lineage>
        <taxon>Bacteria</taxon>
        <taxon>Pseudomonadati</taxon>
        <taxon>Bacteroidota</taxon>
        <taxon>Chitinophagia</taxon>
        <taxon>Chitinophagales</taxon>
        <taxon>Chitinophagaceae</taxon>
        <taxon>Limnovirga</taxon>
    </lineage>
</organism>
<name>A0A8J8FES8_9BACT</name>
<dbReference type="InterPro" id="IPR006190">
    <property type="entry name" value="SAF_AFP_Neu5Ac"/>
</dbReference>
<dbReference type="InterPro" id="IPR013132">
    <property type="entry name" value="PseI/NeuA/B-like_N"/>
</dbReference>
<evidence type="ECO:0000313" key="3">
    <source>
        <dbReference type="Proteomes" id="UP000598971"/>
    </source>
</evidence>
<dbReference type="SUPFAM" id="SSF51569">
    <property type="entry name" value="Aldolase"/>
    <property type="match status" value="1"/>
</dbReference>
<dbReference type="InterPro" id="IPR013785">
    <property type="entry name" value="Aldolase_TIM"/>
</dbReference>
<feature type="domain" description="AFP-like" evidence="1">
    <location>
        <begin position="290"/>
        <end position="347"/>
    </location>
</feature>
<dbReference type="Proteomes" id="UP000598971">
    <property type="component" value="Unassembled WGS sequence"/>
</dbReference>